<evidence type="ECO:0000259" key="9">
    <source>
        <dbReference type="Pfam" id="PF07732"/>
    </source>
</evidence>
<evidence type="ECO:0000313" key="10">
    <source>
        <dbReference type="EMBL" id="KAL1858766.1"/>
    </source>
</evidence>
<dbReference type="Pfam" id="PF07731">
    <property type="entry name" value="Cu-oxidase_2"/>
    <property type="match status" value="1"/>
</dbReference>
<feature type="domain" description="Plastocyanin-like" evidence="9">
    <location>
        <begin position="2"/>
        <end position="38"/>
    </location>
</feature>
<dbReference type="PANTHER" id="PTHR11709">
    <property type="entry name" value="MULTI-COPPER OXIDASE"/>
    <property type="match status" value="1"/>
</dbReference>
<organism evidence="10 11">
    <name type="scientific">Diaporthe australafricana</name>
    <dbReference type="NCBI Taxonomy" id="127596"/>
    <lineage>
        <taxon>Eukaryota</taxon>
        <taxon>Fungi</taxon>
        <taxon>Dikarya</taxon>
        <taxon>Ascomycota</taxon>
        <taxon>Pezizomycotina</taxon>
        <taxon>Sordariomycetes</taxon>
        <taxon>Sordariomycetidae</taxon>
        <taxon>Diaporthales</taxon>
        <taxon>Diaporthaceae</taxon>
        <taxon>Diaporthe</taxon>
    </lineage>
</organism>
<dbReference type="Pfam" id="PF07732">
    <property type="entry name" value="Cu-oxidase_3"/>
    <property type="match status" value="1"/>
</dbReference>
<evidence type="ECO:0008006" key="12">
    <source>
        <dbReference type="Google" id="ProtNLM"/>
    </source>
</evidence>
<evidence type="ECO:0000259" key="8">
    <source>
        <dbReference type="Pfam" id="PF07731"/>
    </source>
</evidence>
<dbReference type="EMBL" id="JAWRVE010000104">
    <property type="protein sequence ID" value="KAL1858766.1"/>
    <property type="molecule type" value="Genomic_DNA"/>
</dbReference>
<dbReference type="PROSITE" id="PS00080">
    <property type="entry name" value="MULTICOPPER_OXIDASE2"/>
    <property type="match status" value="1"/>
</dbReference>
<protein>
    <recommendedName>
        <fullName evidence="12">Laccase</fullName>
    </recommendedName>
</protein>
<evidence type="ECO:0000256" key="1">
    <source>
        <dbReference type="ARBA" id="ARBA00010609"/>
    </source>
</evidence>
<evidence type="ECO:0000256" key="6">
    <source>
        <dbReference type="ARBA" id="ARBA00023180"/>
    </source>
</evidence>
<sequence length="490" mass="53282">MFVYRWKATQYGAYWYHSHQTSQIDDGFFGPIVIHPSQDQPTPFSLISSDPQTLSAIQLAAANPRSLLLSDWSKYTGPQRADYTAKSGIVDLCYDSLLFNGKGNARCYTPAELQAFTTPAQRPGLSQVNATGLTAKGCLPARTISLLAPRVPKNYSALPSDVYDVCIPTTGSREVIDVVKTGGEQWLALDLIATFGVLAIAFSIDSHPMYIYAVDGAFVEPIPVEAIPIQNGARFSVLIRLQDLGNFNMRVSSVTASQSISNFATLSYHDAGQPAPNTPTVQYINDVGANVAANVRVFSQSQMRSFPPAAVSQTADSTFVLSMIVAGQTYLWALNNTIYPLTAQMEAPLLLNPQPYLSNNVTISTLNNTWVDLVFVTATFPQPQHPMHKHGNKMYLIGQGTGPFPWATVAEAMQAVPGSFNLATPPRRDVFATAATTNQSAWLAVRYYSNDPGAWLLHCHISSHFDGGMSVAIQDGVDAFPVIPPEYANF</sequence>
<dbReference type="InterPro" id="IPR002355">
    <property type="entry name" value="Cu_oxidase_Cu_BS"/>
</dbReference>
<dbReference type="CDD" id="cd13898">
    <property type="entry name" value="CuRO_3_Abr2_like"/>
    <property type="match status" value="1"/>
</dbReference>
<evidence type="ECO:0000256" key="5">
    <source>
        <dbReference type="ARBA" id="ARBA00023008"/>
    </source>
</evidence>
<keyword evidence="6" id="KW-0325">Glycoprotein</keyword>
<dbReference type="InterPro" id="IPR045087">
    <property type="entry name" value="Cu-oxidase_fam"/>
</dbReference>
<proteinExistence type="inferred from homology"/>
<dbReference type="Pfam" id="PF00394">
    <property type="entry name" value="Cu-oxidase"/>
    <property type="match status" value="1"/>
</dbReference>
<evidence type="ECO:0000313" key="11">
    <source>
        <dbReference type="Proteomes" id="UP001583177"/>
    </source>
</evidence>
<evidence type="ECO:0000259" key="7">
    <source>
        <dbReference type="Pfam" id="PF00394"/>
    </source>
</evidence>
<keyword evidence="4" id="KW-0560">Oxidoreductase</keyword>
<dbReference type="SUPFAM" id="SSF49503">
    <property type="entry name" value="Cupredoxins"/>
    <property type="match status" value="3"/>
</dbReference>
<keyword evidence="5" id="KW-0186">Copper</keyword>
<dbReference type="InterPro" id="IPR011706">
    <property type="entry name" value="Cu-oxidase_C"/>
</dbReference>
<gene>
    <name evidence="10" type="ORF">Daus18300_009900</name>
</gene>
<dbReference type="InterPro" id="IPR011707">
    <property type="entry name" value="Cu-oxidase-like_N"/>
</dbReference>
<keyword evidence="11" id="KW-1185">Reference proteome</keyword>
<comment type="caution">
    <text evidence="10">The sequence shown here is derived from an EMBL/GenBank/DDBJ whole genome shotgun (WGS) entry which is preliminary data.</text>
</comment>
<dbReference type="InterPro" id="IPR001117">
    <property type="entry name" value="Cu-oxidase_2nd"/>
</dbReference>
<keyword evidence="2" id="KW-0479">Metal-binding</keyword>
<feature type="domain" description="Plastocyanin-like" evidence="8">
    <location>
        <begin position="343"/>
        <end position="474"/>
    </location>
</feature>
<evidence type="ECO:0000256" key="4">
    <source>
        <dbReference type="ARBA" id="ARBA00023002"/>
    </source>
</evidence>
<feature type="domain" description="Plastocyanin-like" evidence="7">
    <location>
        <begin position="199"/>
        <end position="268"/>
    </location>
</feature>
<dbReference type="PROSITE" id="PS00079">
    <property type="entry name" value="MULTICOPPER_OXIDASE1"/>
    <property type="match status" value="1"/>
</dbReference>
<comment type="similarity">
    <text evidence="1">Belongs to the multicopper oxidase family.</text>
</comment>
<reference evidence="10 11" key="1">
    <citation type="journal article" date="2024" name="IMA Fungus">
        <title>IMA Genome - F19 : A genome assembly and annotation guide to empower mycologists, including annotated draft genome sequences of Ceratocystis pirilliformis, Diaporthe australafricana, Fusarium ophioides, Paecilomyces lecythidis, and Sporothrix stenoceras.</title>
        <authorList>
            <person name="Aylward J."/>
            <person name="Wilson A.M."/>
            <person name="Visagie C.M."/>
            <person name="Spraker J."/>
            <person name="Barnes I."/>
            <person name="Buitendag C."/>
            <person name="Ceriani C."/>
            <person name="Del Mar Angel L."/>
            <person name="du Plessis D."/>
            <person name="Fuchs T."/>
            <person name="Gasser K."/>
            <person name="Kramer D."/>
            <person name="Li W."/>
            <person name="Munsamy K."/>
            <person name="Piso A."/>
            <person name="Price J.L."/>
            <person name="Sonnekus B."/>
            <person name="Thomas C."/>
            <person name="van der Nest A."/>
            <person name="van Dijk A."/>
            <person name="van Heerden A."/>
            <person name="van Vuuren N."/>
            <person name="Yilmaz N."/>
            <person name="Duong T.A."/>
            <person name="van der Merwe N.A."/>
            <person name="Wingfield M.J."/>
            <person name="Wingfield B.D."/>
        </authorList>
    </citation>
    <scope>NUCLEOTIDE SEQUENCE [LARGE SCALE GENOMIC DNA]</scope>
    <source>
        <strain evidence="10 11">CMW 18300</strain>
    </source>
</reference>
<keyword evidence="3" id="KW-0732">Signal</keyword>
<evidence type="ECO:0000256" key="2">
    <source>
        <dbReference type="ARBA" id="ARBA00022723"/>
    </source>
</evidence>
<dbReference type="InterPro" id="IPR008972">
    <property type="entry name" value="Cupredoxin"/>
</dbReference>
<accession>A0ABR3WD48</accession>
<name>A0ABR3WD48_9PEZI</name>
<evidence type="ECO:0000256" key="3">
    <source>
        <dbReference type="ARBA" id="ARBA00022729"/>
    </source>
</evidence>
<dbReference type="Gene3D" id="2.60.40.420">
    <property type="entry name" value="Cupredoxins - blue copper proteins"/>
    <property type="match status" value="3"/>
</dbReference>
<dbReference type="Proteomes" id="UP001583177">
    <property type="component" value="Unassembled WGS sequence"/>
</dbReference>
<dbReference type="PANTHER" id="PTHR11709:SF488">
    <property type="entry name" value="LACCASE-RELATED"/>
    <property type="match status" value="1"/>
</dbReference>
<dbReference type="InterPro" id="IPR033138">
    <property type="entry name" value="Cu_oxidase_CS"/>
</dbReference>